<proteinExistence type="predicted"/>
<protein>
    <submittedName>
        <fullName evidence="2">Uncharacterized protein</fullName>
    </submittedName>
</protein>
<gene>
    <name evidence="2" type="ORF">MED297_11010</name>
</gene>
<comment type="caution">
    <text evidence="2">The sequence shown here is derived from an EMBL/GenBank/DDBJ whole genome shotgun (WGS) entry which is preliminary data.</text>
</comment>
<keyword evidence="1" id="KW-0812">Transmembrane</keyword>
<name>A4BAS7_9GAMM</name>
<evidence type="ECO:0000313" key="2">
    <source>
        <dbReference type="EMBL" id="EAR10540.1"/>
    </source>
</evidence>
<feature type="transmembrane region" description="Helical" evidence="1">
    <location>
        <begin position="150"/>
        <end position="168"/>
    </location>
</feature>
<reference evidence="2 3" key="1">
    <citation type="submission" date="2006-02" db="EMBL/GenBank/DDBJ databases">
        <authorList>
            <person name="Pinhassi J."/>
            <person name="Pedros-Alio C."/>
            <person name="Ferriera S."/>
            <person name="Johnson J."/>
            <person name="Kravitz S."/>
            <person name="Halpern A."/>
            <person name="Remington K."/>
            <person name="Beeson K."/>
            <person name="Tran B."/>
            <person name="Rogers Y.-H."/>
            <person name="Friedman R."/>
            <person name="Venter J.C."/>
        </authorList>
    </citation>
    <scope>NUCLEOTIDE SEQUENCE [LARGE SCALE GENOMIC DNA]</scope>
    <source>
        <strain evidence="2 3">MED297</strain>
    </source>
</reference>
<dbReference type="EMBL" id="AAOE01000003">
    <property type="protein sequence ID" value="EAR10540.1"/>
    <property type="molecule type" value="Genomic_DNA"/>
</dbReference>
<dbReference type="AlphaFoldDB" id="A4BAS7"/>
<evidence type="ECO:0000256" key="1">
    <source>
        <dbReference type="SAM" id="Phobius"/>
    </source>
</evidence>
<dbReference type="Proteomes" id="UP000005953">
    <property type="component" value="Unassembled WGS sequence"/>
</dbReference>
<sequence>MFAFSNWKKAGVFLAVNFFVQAIIVWIIYPQISPTLQPLDVRVGLTPETIAQFLSDIGSAGRDLYFINEATLDMLFPLIYSFAYALLLIELLKANELHHSLARYWVLVPLGIGLCDVSENLFLLSTIHSFPDQNSLVAQGLGIANMAKHGLTIVGIGLIFFYAGRLVLVKKRRP</sequence>
<keyword evidence="1" id="KW-0472">Membrane</keyword>
<feature type="transmembrane region" description="Helical" evidence="1">
    <location>
        <begin position="74"/>
        <end position="92"/>
    </location>
</feature>
<organism evidence="2 3">
    <name type="scientific">Reinekea blandensis MED297</name>
    <dbReference type="NCBI Taxonomy" id="314283"/>
    <lineage>
        <taxon>Bacteria</taxon>
        <taxon>Pseudomonadati</taxon>
        <taxon>Pseudomonadota</taxon>
        <taxon>Gammaproteobacteria</taxon>
        <taxon>Oceanospirillales</taxon>
        <taxon>Saccharospirillaceae</taxon>
        <taxon>Reinekea</taxon>
    </lineage>
</organism>
<feature type="transmembrane region" description="Helical" evidence="1">
    <location>
        <begin position="104"/>
        <end position="130"/>
    </location>
</feature>
<keyword evidence="1" id="KW-1133">Transmembrane helix</keyword>
<dbReference type="HOGENOM" id="CLU_1538819_0_0_6"/>
<feature type="transmembrane region" description="Helical" evidence="1">
    <location>
        <begin position="12"/>
        <end position="29"/>
    </location>
</feature>
<accession>A4BAS7</accession>
<keyword evidence="3" id="KW-1185">Reference proteome</keyword>
<evidence type="ECO:0000313" key="3">
    <source>
        <dbReference type="Proteomes" id="UP000005953"/>
    </source>
</evidence>